<sequence length="440" mass="49567">MAYHNGISKDDKTLKQSDPKYALAIWAKQNEISRGDIQEKRETALKLAIEGIADGSIISLDGVESPLSKKIQAHHGLDLFEMNGNWIETAQHWTCPCCERGKFSISRVGSKRQILAKLVEHHDHMSDALKAAFRKVFIVSGIDKPTSTGLALVERMAPAFSAYPPVLICEDCNNADAAAKKIISNTGRKLDWHSFSIGQISQFIIVRHHAPHIIDETKALEVWSLARPAYAARMNLVYEVAKAAVLHDYWFERYQGDTIPVPTLSNGYGRHNGLELVDSEALVREMTKNTIKHNSNYSRWRTEQHADGDAPPPNFLAFIESLPGCARMWASLSDNWKCPVCKRSKYEIVSYKKGKIGFHTHAPTRYSQAWRSIGQICIGCFNVVTAMKRELEKGHGIDVNFTFDCITPDELRSLIRPRPHSPHLVDIETANTLVSKWQLR</sequence>
<reference evidence="1 2" key="1">
    <citation type="submission" date="2016-05" db="EMBL/GenBank/DDBJ databases">
        <title>Genome sequence of Pseudomonas stutzeri 273 and identification of the exopolysaccharide biosynthesis locus.</title>
        <authorList>
            <person name="Wu S."/>
            <person name="Sun C."/>
        </authorList>
    </citation>
    <scope>NUCLEOTIDE SEQUENCE [LARGE SCALE GENOMIC DNA]</scope>
    <source>
        <strain evidence="1 2">273</strain>
    </source>
</reference>
<dbReference type="OrthoDB" id="7593251at2"/>
<gene>
    <name evidence="1" type="ORF">PS273GM_00970</name>
</gene>
<evidence type="ECO:0000313" key="2">
    <source>
        <dbReference type="Proteomes" id="UP000077787"/>
    </source>
</evidence>
<accession>A0A172WK18</accession>
<dbReference type="EMBL" id="CP015641">
    <property type="protein sequence ID" value="ANF23813.1"/>
    <property type="molecule type" value="Genomic_DNA"/>
</dbReference>
<name>A0A172WK18_STUST</name>
<dbReference type="Proteomes" id="UP000077787">
    <property type="component" value="Chromosome"/>
</dbReference>
<organism evidence="1 2">
    <name type="scientific">Stutzerimonas stutzeri</name>
    <name type="common">Pseudomonas stutzeri</name>
    <dbReference type="NCBI Taxonomy" id="316"/>
    <lineage>
        <taxon>Bacteria</taxon>
        <taxon>Pseudomonadati</taxon>
        <taxon>Pseudomonadota</taxon>
        <taxon>Gammaproteobacteria</taxon>
        <taxon>Pseudomonadales</taxon>
        <taxon>Pseudomonadaceae</taxon>
        <taxon>Stutzerimonas</taxon>
    </lineage>
</organism>
<evidence type="ECO:0000313" key="1">
    <source>
        <dbReference type="EMBL" id="ANF23813.1"/>
    </source>
</evidence>
<proteinExistence type="predicted"/>
<dbReference type="AlphaFoldDB" id="A0A172WK18"/>
<protein>
    <submittedName>
        <fullName evidence="1">Uncharacterized protein</fullName>
    </submittedName>
</protein>
<dbReference type="RefSeq" id="WP_064480353.1">
    <property type="nucleotide sequence ID" value="NZ_CP015641.1"/>
</dbReference>